<feature type="non-terminal residue" evidence="2">
    <location>
        <position position="558"/>
    </location>
</feature>
<feature type="non-terminal residue" evidence="2">
    <location>
        <position position="1"/>
    </location>
</feature>
<name>A0A1B6G0X8_9HEMI</name>
<evidence type="ECO:0000313" key="2">
    <source>
        <dbReference type="EMBL" id="JAS56084.1"/>
    </source>
</evidence>
<evidence type="ECO:0000256" key="1">
    <source>
        <dbReference type="SAM" id="MobiDB-lite"/>
    </source>
</evidence>
<sequence>KELVIPRFSALPRTLSMIVNTSSLDCSSDSDLSLADSLEDNKSDDKSKGIKLYNKYDNRLVRGDIIALLPEETGCSKKSPKEPQAYFLSLTGEEGKIEVKQIPEELKQKLLKRSKEAKKRSEHSLNSAKKCKSKHCYKKSKKYHNHQCTSTTEFSPNNSYKNTELSESTDKISKCTQWEDLGSSKDSSDTLVPSDFSERDKDTVYDGEYKTKETATSPYMCDILQSHQQNNLTDWLESINNRCTDASLEDSEASDTHRNLNKSSKLCNKQNTISGMSEAHKHVNKGVQCKNMPHIDSALDEEISQILTETLKDDIENQENEELCKFKCMEHQVPWSKHIETQVSEIDFYGKSVCDNYYENIQGTDMDSENDYPAKSKSVQMVDGRLKQIDLEKEHKNNSSIMYTMQHNESNKIKLNLSGSLNDKCDVFDLKNKCLNDIVENTERCKTPILGERALSKNENTEKQQEKIFVNKSTAKFNLKTTPTRRPGNLSSRFRQKFEVIPEEKSGSMDSSNDERKSPLPTRNRRASMPSEMIMADIGGHNENKSSDSSTNSSIDKQ</sequence>
<gene>
    <name evidence="2" type="ORF">g.12408</name>
</gene>
<feature type="compositionally biased region" description="Low complexity" evidence="1">
    <location>
        <begin position="547"/>
        <end position="558"/>
    </location>
</feature>
<feature type="region of interest" description="Disordered" evidence="1">
    <location>
        <begin position="479"/>
        <end position="558"/>
    </location>
</feature>
<dbReference type="AlphaFoldDB" id="A0A1B6G0X8"/>
<reference evidence="2" key="1">
    <citation type="submission" date="2015-11" db="EMBL/GenBank/DDBJ databases">
        <title>De novo transcriptome assembly of four potential Pierce s Disease insect vectors from Arizona vineyards.</title>
        <authorList>
            <person name="Tassone E.E."/>
        </authorList>
    </citation>
    <scope>NUCLEOTIDE SEQUENCE</scope>
</reference>
<accession>A0A1B6G0X8</accession>
<organism evidence="2">
    <name type="scientific">Cuerna arida</name>
    <dbReference type="NCBI Taxonomy" id="1464854"/>
    <lineage>
        <taxon>Eukaryota</taxon>
        <taxon>Metazoa</taxon>
        <taxon>Ecdysozoa</taxon>
        <taxon>Arthropoda</taxon>
        <taxon>Hexapoda</taxon>
        <taxon>Insecta</taxon>
        <taxon>Pterygota</taxon>
        <taxon>Neoptera</taxon>
        <taxon>Paraneoptera</taxon>
        <taxon>Hemiptera</taxon>
        <taxon>Auchenorrhyncha</taxon>
        <taxon>Membracoidea</taxon>
        <taxon>Cicadellidae</taxon>
        <taxon>Cicadellinae</taxon>
        <taxon>Proconiini</taxon>
        <taxon>Cuerna</taxon>
    </lineage>
</organism>
<proteinExistence type="predicted"/>
<feature type="compositionally biased region" description="Basic and acidic residues" evidence="1">
    <location>
        <begin position="496"/>
        <end position="518"/>
    </location>
</feature>
<protein>
    <submittedName>
        <fullName evidence="2">Uncharacterized protein</fullName>
    </submittedName>
</protein>
<feature type="compositionally biased region" description="Polar residues" evidence="1">
    <location>
        <begin position="479"/>
        <end position="493"/>
    </location>
</feature>
<dbReference type="EMBL" id="GECZ01013685">
    <property type="protein sequence ID" value="JAS56084.1"/>
    <property type="molecule type" value="Transcribed_RNA"/>
</dbReference>